<evidence type="ECO:0000256" key="4">
    <source>
        <dbReference type="ARBA" id="ARBA00022801"/>
    </source>
</evidence>
<comment type="cofactor">
    <cofactor evidence="1">
        <name>Mn(2+)</name>
        <dbReference type="ChEBI" id="CHEBI:29035"/>
    </cofactor>
</comment>
<evidence type="ECO:0000256" key="2">
    <source>
        <dbReference type="ARBA" id="ARBA00001946"/>
    </source>
</evidence>
<evidence type="ECO:0000256" key="5">
    <source>
        <dbReference type="ARBA" id="ARBA00022842"/>
    </source>
</evidence>
<gene>
    <name evidence="8" type="ORF">DI565_11435</name>
</gene>
<dbReference type="EMBL" id="QFPN01000005">
    <property type="protein sequence ID" value="PZQ15035.1"/>
    <property type="molecule type" value="Genomic_DNA"/>
</dbReference>
<dbReference type="PROSITE" id="PS51462">
    <property type="entry name" value="NUDIX"/>
    <property type="match status" value="1"/>
</dbReference>
<keyword evidence="4 8" id="KW-0378">Hydrolase</keyword>
<proteinExistence type="predicted"/>
<evidence type="ECO:0000259" key="7">
    <source>
        <dbReference type="PROSITE" id="PS51462"/>
    </source>
</evidence>
<evidence type="ECO:0000256" key="6">
    <source>
        <dbReference type="ARBA" id="ARBA00023211"/>
    </source>
</evidence>
<feature type="domain" description="Nudix hydrolase" evidence="7">
    <location>
        <begin position="11"/>
        <end position="206"/>
    </location>
</feature>
<evidence type="ECO:0000256" key="3">
    <source>
        <dbReference type="ARBA" id="ARBA00022723"/>
    </source>
</evidence>
<dbReference type="SUPFAM" id="SSF55811">
    <property type="entry name" value="Nudix"/>
    <property type="match status" value="1"/>
</dbReference>
<accession>A0A2W5KJG4</accession>
<dbReference type="GO" id="GO:0016818">
    <property type="term" value="F:hydrolase activity, acting on acid anhydrides, in phosphorus-containing anhydrides"/>
    <property type="evidence" value="ECO:0007669"/>
    <property type="project" value="InterPro"/>
</dbReference>
<keyword evidence="6" id="KW-0464">Manganese</keyword>
<dbReference type="PANTHER" id="PTHR12318:SF0">
    <property type="entry name" value="ACYL-COENZYME A DIPHOSPHATASE NUDT19"/>
    <property type="match status" value="1"/>
</dbReference>
<dbReference type="PANTHER" id="PTHR12318">
    <property type="entry name" value="TESTOSTERONE-REGULATED PROTEIN RP2"/>
    <property type="match status" value="1"/>
</dbReference>
<comment type="cofactor">
    <cofactor evidence="2">
        <name>Mg(2+)</name>
        <dbReference type="ChEBI" id="CHEBI:18420"/>
    </cofactor>
</comment>
<dbReference type="Gene3D" id="3.90.79.10">
    <property type="entry name" value="Nucleoside Triphosphate Pyrophosphohydrolase"/>
    <property type="match status" value="1"/>
</dbReference>
<evidence type="ECO:0000313" key="8">
    <source>
        <dbReference type="EMBL" id="PZQ15035.1"/>
    </source>
</evidence>
<sequence>MTATAKPAAQPIRDAGTLILIDRSGSEPKVLMGRRHAASPFMPGKFVFPGGRVEAADGRVNVAGVYSPHVERRLQERVRRPTVSRARAYGLAAIRELAEETGILVGDRDSGPFASPGSSWNVFSEAEVFPSLESLTLIARAITPTGRTRRFDARFFAAEASAIGATRDGVVTPDAELVELVWVTLHDARGLDLPNITAAVLRDLAARIDEGLERDLPVPFYPKGSSGLRELI</sequence>
<keyword evidence="3" id="KW-0479">Metal-binding</keyword>
<reference evidence="8 9" key="1">
    <citation type="submission" date="2017-08" db="EMBL/GenBank/DDBJ databases">
        <title>Infants hospitalized years apart are colonized by the same room-sourced microbial strains.</title>
        <authorList>
            <person name="Brooks B."/>
            <person name="Olm M.R."/>
            <person name="Firek B.A."/>
            <person name="Baker R."/>
            <person name="Thomas B.C."/>
            <person name="Morowitz M.J."/>
            <person name="Banfield J.F."/>
        </authorList>
    </citation>
    <scope>NUCLEOTIDE SEQUENCE [LARGE SCALE GENOMIC DNA]</scope>
    <source>
        <strain evidence="8">S2_005_003_R2_43</strain>
    </source>
</reference>
<evidence type="ECO:0000256" key="1">
    <source>
        <dbReference type="ARBA" id="ARBA00001936"/>
    </source>
</evidence>
<dbReference type="InterPro" id="IPR039121">
    <property type="entry name" value="NUDT19"/>
</dbReference>
<dbReference type="InterPro" id="IPR000086">
    <property type="entry name" value="NUDIX_hydrolase_dom"/>
</dbReference>
<dbReference type="GO" id="GO:0046872">
    <property type="term" value="F:metal ion binding"/>
    <property type="evidence" value="ECO:0007669"/>
    <property type="project" value="UniProtKB-KW"/>
</dbReference>
<keyword evidence="5" id="KW-0460">Magnesium</keyword>
<protein>
    <submittedName>
        <fullName evidence="8">NUDIX hydrolase</fullName>
    </submittedName>
</protein>
<comment type="caution">
    <text evidence="8">The sequence shown here is derived from an EMBL/GenBank/DDBJ whole genome shotgun (WGS) entry which is preliminary data.</text>
</comment>
<dbReference type="AlphaFoldDB" id="A0A2W5KJG4"/>
<dbReference type="InterPro" id="IPR015797">
    <property type="entry name" value="NUDIX_hydrolase-like_dom_sf"/>
</dbReference>
<dbReference type="Proteomes" id="UP000249577">
    <property type="component" value="Unassembled WGS sequence"/>
</dbReference>
<dbReference type="CDD" id="cd18870">
    <property type="entry name" value="NUDIX_AcylCoAdiphos_Nudt19"/>
    <property type="match status" value="1"/>
</dbReference>
<evidence type="ECO:0000313" key="9">
    <source>
        <dbReference type="Proteomes" id="UP000249577"/>
    </source>
</evidence>
<organism evidence="8 9">
    <name type="scientific">Ancylobacter novellus</name>
    <name type="common">Thiobacillus novellus</name>
    <dbReference type="NCBI Taxonomy" id="921"/>
    <lineage>
        <taxon>Bacteria</taxon>
        <taxon>Pseudomonadati</taxon>
        <taxon>Pseudomonadota</taxon>
        <taxon>Alphaproteobacteria</taxon>
        <taxon>Hyphomicrobiales</taxon>
        <taxon>Xanthobacteraceae</taxon>
        <taxon>Ancylobacter</taxon>
    </lineage>
</organism>
<name>A0A2W5KJG4_ANCNO</name>